<dbReference type="PANTHER" id="PTHR33546:SF1">
    <property type="entry name" value="LARGE, MULTIFUNCTIONAL SECRETED PROTEIN"/>
    <property type="match status" value="1"/>
</dbReference>
<protein>
    <submittedName>
        <fullName evidence="6">SMP-30/Gluconolaconase/LRE-like region</fullName>
    </submittedName>
</protein>
<dbReference type="PROSITE" id="PS51007">
    <property type="entry name" value="CYTC"/>
    <property type="match status" value="1"/>
</dbReference>
<gene>
    <name evidence="6" type="ORF">Pla8534_55330</name>
</gene>
<dbReference type="SUPFAM" id="SSF101898">
    <property type="entry name" value="NHL repeat"/>
    <property type="match status" value="1"/>
</dbReference>
<dbReference type="InterPro" id="IPR013427">
    <property type="entry name" value="Haem-bd_dom_put"/>
</dbReference>
<evidence type="ECO:0000259" key="5">
    <source>
        <dbReference type="PROSITE" id="PS51007"/>
    </source>
</evidence>
<keyword evidence="3 4" id="KW-0408">Iron</keyword>
<dbReference type="PANTHER" id="PTHR33546">
    <property type="entry name" value="LARGE, MULTIFUNCTIONAL SECRETED PROTEIN-RELATED"/>
    <property type="match status" value="1"/>
</dbReference>
<dbReference type="RefSeq" id="WP_145056443.1">
    <property type="nucleotide sequence ID" value="NZ_CP036433.1"/>
</dbReference>
<evidence type="ECO:0000313" key="7">
    <source>
        <dbReference type="Proteomes" id="UP000317648"/>
    </source>
</evidence>
<evidence type="ECO:0000256" key="4">
    <source>
        <dbReference type="PROSITE-ProRule" id="PRU00433"/>
    </source>
</evidence>
<dbReference type="InterPro" id="IPR011042">
    <property type="entry name" value="6-blade_b-propeller_TolB-like"/>
</dbReference>
<evidence type="ECO:0000313" key="6">
    <source>
        <dbReference type="EMBL" id="QDU97680.1"/>
    </source>
</evidence>
<dbReference type="InterPro" id="IPR036909">
    <property type="entry name" value="Cyt_c-like_dom_sf"/>
</dbReference>
<dbReference type="GO" id="GO:0009055">
    <property type="term" value="F:electron transfer activity"/>
    <property type="evidence" value="ECO:0007669"/>
    <property type="project" value="InterPro"/>
</dbReference>
<dbReference type="KEGG" id="lcre:Pla8534_55330"/>
<dbReference type="Gene3D" id="2.120.10.30">
    <property type="entry name" value="TolB, C-terminal domain"/>
    <property type="match status" value="1"/>
</dbReference>
<dbReference type="Pfam" id="PF23500">
    <property type="entry name" value="DUF7133"/>
    <property type="match status" value="1"/>
</dbReference>
<evidence type="ECO:0000256" key="1">
    <source>
        <dbReference type="ARBA" id="ARBA00022617"/>
    </source>
</evidence>
<sequence>MCVRLAVFVAVAAGVCPAVVVQGEEPQVLDKHFRLQQVAAAPDLVTPIGLTFDGRGRLLVIESHTHFPPKDYQGPKSDRIRLLEDKNGDGQIDRFHTFHEGLTAAMSLRAGPDNWIYVATRSRIFRLRDTDGDDTADEEFVLARLETPGQYPHNGLGGLALDGQGNLYFGLGENLGADYSLIGADGTTYRGGGEGGNVYRIGLDGTGLTRIATGFWNPFGMCVDPAGRLFAVGNDPDSQPPCRLVQVAMAGDYGFQFRYGRSGRHPLQAWNGELPGTLPMVAGTGEAPSAVIPYAGALWTGSWGDHRVERFRLAPRGASWTSTLETVVQGDENFRPVDFAEGPDGSLYFTDWVDRSYPVHGKGRLWRLSKTEAKPGAEPADAWPGKTKAELQAAKMMSEPDMAALASDDPFLRQAVVAGLVRQPKLLQQIEGLALPDPRQRIGYLQAVRWQAEEQQTPPAKFTSLLQKALQDPSAEVRLMAVRWIADHSLVAMRGEVEGLLKAGPMTPALFQAVLGALEWLDEAKSGLPRNGEYTHYLEKFLADEKRAPALRVMALRLLPAEHAAVSVPELKKLLDNGSPELRRAAVRLLALSDDPQRMAVLAEQAVDASADEALRADAVFGLGRTADTASELLQQLAREDSAAGREAAIAVRLARREPLQAETKPAPEETDRWLELLADPGDAEAGWRVFFDSRRGGCVNCHRYQGQGSDVGPDLTEVGKRLTPQRLLESILQPSREVAPLFVPWVLATDDGKVRAGLSQGVTADGKSERFIGVDGKPFVLLLESIEVRKPSPLSIMPQGLEKALTLEDLRNLKALFAPAP</sequence>
<dbReference type="NCBIfam" id="TIGR02604">
    <property type="entry name" value="Piru_Ver_Nterm"/>
    <property type="match status" value="1"/>
</dbReference>
<feature type="domain" description="Cytochrome c" evidence="5">
    <location>
        <begin position="682"/>
        <end position="822"/>
    </location>
</feature>
<dbReference type="EMBL" id="CP036433">
    <property type="protein sequence ID" value="QDU97680.1"/>
    <property type="molecule type" value="Genomic_DNA"/>
</dbReference>
<accession>A0A518E0S1</accession>
<dbReference type="SUPFAM" id="SSF46626">
    <property type="entry name" value="Cytochrome c"/>
    <property type="match status" value="1"/>
</dbReference>
<dbReference type="InterPro" id="IPR013428">
    <property type="entry name" value="Membrane-bound_put_N"/>
</dbReference>
<organism evidence="6 7">
    <name type="scientific">Lignipirellula cremea</name>
    <dbReference type="NCBI Taxonomy" id="2528010"/>
    <lineage>
        <taxon>Bacteria</taxon>
        <taxon>Pseudomonadati</taxon>
        <taxon>Planctomycetota</taxon>
        <taxon>Planctomycetia</taxon>
        <taxon>Pirellulales</taxon>
        <taxon>Pirellulaceae</taxon>
        <taxon>Lignipirellula</taxon>
    </lineage>
</organism>
<dbReference type="InterPro" id="IPR016024">
    <property type="entry name" value="ARM-type_fold"/>
</dbReference>
<keyword evidence="2 4" id="KW-0479">Metal-binding</keyword>
<dbReference type="Gene3D" id="1.25.10.10">
    <property type="entry name" value="Leucine-rich Repeat Variant"/>
    <property type="match status" value="1"/>
</dbReference>
<dbReference type="InterPro" id="IPR011989">
    <property type="entry name" value="ARM-like"/>
</dbReference>
<keyword evidence="1 4" id="KW-0349">Heme</keyword>
<evidence type="ECO:0000256" key="2">
    <source>
        <dbReference type="ARBA" id="ARBA00022723"/>
    </source>
</evidence>
<dbReference type="Gene3D" id="1.10.760.10">
    <property type="entry name" value="Cytochrome c-like domain"/>
    <property type="match status" value="1"/>
</dbReference>
<keyword evidence="7" id="KW-1185">Reference proteome</keyword>
<reference evidence="6 7" key="1">
    <citation type="submission" date="2019-02" db="EMBL/GenBank/DDBJ databases">
        <title>Deep-cultivation of Planctomycetes and their phenomic and genomic characterization uncovers novel biology.</title>
        <authorList>
            <person name="Wiegand S."/>
            <person name="Jogler M."/>
            <person name="Boedeker C."/>
            <person name="Pinto D."/>
            <person name="Vollmers J."/>
            <person name="Rivas-Marin E."/>
            <person name="Kohn T."/>
            <person name="Peeters S.H."/>
            <person name="Heuer A."/>
            <person name="Rast P."/>
            <person name="Oberbeckmann S."/>
            <person name="Bunk B."/>
            <person name="Jeske O."/>
            <person name="Meyerdierks A."/>
            <person name="Storesund J.E."/>
            <person name="Kallscheuer N."/>
            <person name="Luecker S."/>
            <person name="Lage O.M."/>
            <person name="Pohl T."/>
            <person name="Merkel B.J."/>
            <person name="Hornburger P."/>
            <person name="Mueller R.-W."/>
            <person name="Bruemmer F."/>
            <person name="Labrenz M."/>
            <person name="Spormann A.M."/>
            <person name="Op den Camp H."/>
            <person name="Overmann J."/>
            <person name="Amann R."/>
            <person name="Jetten M.S.M."/>
            <person name="Mascher T."/>
            <person name="Medema M.H."/>
            <person name="Devos D.P."/>
            <person name="Kaster A.-K."/>
            <person name="Ovreas L."/>
            <person name="Rohde M."/>
            <person name="Galperin M.Y."/>
            <person name="Jogler C."/>
        </authorList>
    </citation>
    <scope>NUCLEOTIDE SEQUENCE [LARGE SCALE GENOMIC DNA]</scope>
    <source>
        <strain evidence="6 7">Pla85_3_4</strain>
    </source>
</reference>
<dbReference type="InterPro" id="IPR009056">
    <property type="entry name" value="Cyt_c-like_dom"/>
</dbReference>
<proteinExistence type="predicted"/>
<dbReference type="NCBIfam" id="TIGR02603">
    <property type="entry name" value="CxxCH_TIGR02603"/>
    <property type="match status" value="1"/>
</dbReference>
<dbReference type="OrthoDB" id="232040at2"/>
<dbReference type="AlphaFoldDB" id="A0A518E0S1"/>
<dbReference type="InterPro" id="IPR055557">
    <property type="entry name" value="DUF7133"/>
</dbReference>
<name>A0A518E0S1_9BACT</name>
<dbReference type="Proteomes" id="UP000317648">
    <property type="component" value="Chromosome"/>
</dbReference>
<dbReference type="GO" id="GO:0046872">
    <property type="term" value="F:metal ion binding"/>
    <property type="evidence" value="ECO:0007669"/>
    <property type="project" value="UniProtKB-KW"/>
</dbReference>
<dbReference type="GO" id="GO:0020037">
    <property type="term" value="F:heme binding"/>
    <property type="evidence" value="ECO:0007669"/>
    <property type="project" value="InterPro"/>
</dbReference>
<dbReference type="SUPFAM" id="SSF48371">
    <property type="entry name" value="ARM repeat"/>
    <property type="match status" value="1"/>
</dbReference>
<evidence type="ECO:0000256" key="3">
    <source>
        <dbReference type="ARBA" id="ARBA00023004"/>
    </source>
</evidence>